<dbReference type="OrthoDB" id="5846312at2"/>
<evidence type="ECO:0000256" key="2">
    <source>
        <dbReference type="SAM" id="Phobius"/>
    </source>
</evidence>
<evidence type="ECO:0000256" key="1">
    <source>
        <dbReference type="SAM" id="MobiDB-lite"/>
    </source>
</evidence>
<feature type="transmembrane region" description="Helical" evidence="2">
    <location>
        <begin position="301"/>
        <end position="319"/>
    </location>
</feature>
<keyword evidence="2" id="KW-0812">Transmembrane</keyword>
<sequence length="458" mass="46829">MVRVSHETTPETTASEPTTHQPRGTGSRIHAHSHSHSGHLQLDAYEARVVRTVLAVIVGVLVIATLVGLTVLWPGRSTLVGSRPFAVEGVALETATVTSRNAEDCQDATGALEGVSNGALLKDSVCATINSGAGQGLVMPVHIPAESLRIAKPGDTLQVMYSPEAIASGTPYVFVDYQRQVPVAALSVLYLVLVVAVAGRKGALSVLGLLVATAVLLLFMIPALLAGSSPLAVTLVGSMAMMLAAVYVAHGVSVRTTTALLGTVAGVVITVVLSLWGTGAARLTGATDESALTLASVVEGIDLQTLLTCGMVIAGLGVLNDVTITQASAVWELHAANPAMPGARLFTGGMRIGRDHIASTVYTLAFAYAGTALPLILSAALIDRPVVGTLLSGEIAEEIVRTLVSSVGLVLAIPATTAIAAALCRITVPVEEDEGAEQAERIEHPEEPGGLAAPATGA</sequence>
<feature type="transmembrane region" description="Helical" evidence="2">
    <location>
        <begin position="53"/>
        <end position="73"/>
    </location>
</feature>
<evidence type="ECO:0000313" key="3">
    <source>
        <dbReference type="EMBL" id="RRD23452.1"/>
    </source>
</evidence>
<dbReference type="PANTHER" id="PTHR41771:SF1">
    <property type="entry name" value="MEMBRANE PROTEIN"/>
    <property type="match status" value="1"/>
</dbReference>
<feature type="transmembrane region" description="Helical" evidence="2">
    <location>
        <begin position="181"/>
        <end position="199"/>
    </location>
</feature>
<dbReference type="EMBL" id="RQZC01000031">
    <property type="protein sequence ID" value="RRD23452.1"/>
    <property type="molecule type" value="Genomic_DNA"/>
</dbReference>
<keyword evidence="2" id="KW-1133">Transmembrane helix</keyword>
<proteinExistence type="predicted"/>
<protein>
    <submittedName>
        <fullName evidence="3">YibE/F family protein</fullName>
    </submittedName>
</protein>
<feature type="region of interest" description="Disordered" evidence="1">
    <location>
        <begin position="434"/>
        <end position="458"/>
    </location>
</feature>
<accession>A0A3P1UNU0</accession>
<feature type="transmembrane region" description="Helical" evidence="2">
    <location>
        <begin position="206"/>
        <end position="225"/>
    </location>
</feature>
<gene>
    <name evidence="3" type="ORF">EII10_11930</name>
</gene>
<feature type="compositionally biased region" description="Basic and acidic residues" evidence="1">
    <location>
        <begin position="438"/>
        <end position="447"/>
    </location>
</feature>
<name>A0A3P1UNU0_9ACTO</name>
<feature type="compositionally biased region" description="Low complexity" evidence="1">
    <location>
        <begin position="10"/>
        <end position="20"/>
    </location>
</feature>
<feature type="transmembrane region" description="Helical" evidence="2">
    <location>
        <begin position="360"/>
        <end position="382"/>
    </location>
</feature>
<dbReference type="AlphaFoldDB" id="A0A3P1UNU0"/>
<feature type="transmembrane region" description="Helical" evidence="2">
    <location>
        <begin position="231"/>
        <end position="252"/>
    </location>
</feature>
<feature type="transmembrane region" description="Helical" evidence="2">
    <location>
        <begin position="402"/>
        <end position="424"/>
    </location>
</feature>
<evidence type="ECO:0000313" key="4">
    <source>
        <dbReference type="Proteomes" id="UP000271272"/>
    </source>
</evidence>
<feature type="region of interest" description="Disordered" evidence="1">
    <location>
        <begin position="1"/>
        <end position="35"/>
    </location>
</feature>
<comment type="caution">
    <text evidence="3">The sequence shown here is derived from an EMBL/GenBank/DDBJ whole genome shotgun (WGS) entry which is preliminary data.</text>
</comment>
<dbReference type="InterPro" id="IPR012507">
    <property type="entry name" value="YibE_F"/>
</dbReference>
<keyword evidence="4" id="KW-1185">Reference proteome</keyword>
<feature type="transmembrane region" description="Helical" evidence="2">
    <location>
        <begin position="259"/>
        <end position="281"/>
    </location>
</feature>
<dbReference type="PANTHER" id="PTHR41771">
    <property type="entry name" value="MEMBRANE PROTEIN-RELATED"/>
    <property type="match status" value="1"/>
</dbReference>
<reference evidence="3 4" key="1">
    <citation type="submission" date="2018-11" db="EMBL/GenBank/DDBJ databases">
        <title>Genomes From Bacteria Associated with the Canine Oral Cavity: a Test Case for Automated Genome-Based Taxonomic Assignment.</title>
        <authorList>
            <person name="Coil D.A."/>
            <person name="Jospin G."/>
            <person name="Darling A.E."/>
            <person name="Wallis C."/>
            <person name="Davis I.J."/>
            <person name="Harris S."/>
            <person name="Eisen J.A."/>
            <person name="Holcombe L.J."/>
            <person name="O'Flynn C."/>
        </authorList>
    </citation>
    <scope>NUCLEOTIDE SEQUENCE [LARGE SCALE GENOMIC DNA]</scope>
    <source>
        <strain evidence="3 4">OH5050</strain>
    </source>
</reference>
<keyword evidence="2" id="KW-0472">Membrane</keyword>
<organism evidence="3 4">
    <name type="scientific">Actinomyces bowdenii</name>
    <dbReference type="NCBI Taxonomy" id="131109"/>
    <lineage>
        <taxon>Bacteria</taxon>
        <taxon>Bacillati</taxon>
        <taxon>Actinomycetota</taxon>
        <taxon>Actinomycetes</taxon>
        <taxon>Actinomycetales</taxon>
        <taxon>Actinomycetaceae</taxon>
        <taxon>Actinomyces</taxon>
    </lineage>
</organism>
<dbReference type="Proteomes" id="UP000271272">
    <property type="component" value="Unassembled WGS sequence"/>
</dbReference>
<dbReference type="Pfam" id="PF07907">
    <property type="entry name" value="YibE_F"/>
    <property type="match status" value="1"/>
</dbReference>